<dbReference type="AlphaFoldDB" id="A0A5R9B8U6"/>
<dbReference type="EMBL" id="VAVZ01000032">
    <property type="protein sequence ID" value="TLP94731.1"/>
    <property type="molecule type" value="Genomic_DNA"/>
</dbReference>
<name>A0A5R9B8U6_9MICC</name>
<proteinExistence type="predicted"/>
<reference evidence="1 2" key="1">
    <citation type="submission" date="2019-05" db="EMBL/GenBank/DDBJ databases">
        <title>Nesterenkonia sp. GY074 isolated from the Southern Atlantic Ocean.</title>
        <authorList>
            <person name="Zhang G."/>
        </authorList>
    </citation>
    <scope>NUCLEOTIDE SEQUENCE [LARGE SCALE GENOMIC DNA]</scope>
    <source>
        <strain evidence="1 2">GY074</strain>
    </source>
</reference>
<protein>
    <submittedName>
        <fullName evidence="1">Uncharacterized protein</fullName>
    </submittedName>
</protein>
<dbReference type="Proteomes" id="UP000310458">
    <property type="component" value="Unassembled WGS sequence"/>
</dbReference>
<sequence length="424" mass="45376">MDEDAGQRSRDTIAVVEDGDGVLLLGSEGKLSELDNHPELKPRRLSSFTLSRAGNVLGAVSGMQASSGRWLKLDGESSAFLLENGILNPQAGVVRAENGRILKHLKFENAALLTPAAPAALSALATQAALEAALDDIQRYLASIDAKLDRLLKQRKVEVLGQLGGVTLSIDEAHALYTRAGRISAVTWSKVQANSLQLQTMQAEAVAQLDALAENLRDRVGDIDGSAHVLADVREDAPFWLGVLARCVALQDRQYVIELARVADEEPDQLESHHDGIRTARADRAQRIGQRLKAIRESVEGCADLSNLDRVANPFTSQRITSGANSVNQTITEFAEHAALNLTGYDHLESVAWGSAAKAVIGDVGSKAGPAGGHVAKQAKGIGNRLQARREAALVSKLEKVQNKRKAALKKAETRKSGQDGLPE</sequence>
<evidence type="ECO:0000313" key="2">
    <source>
        <dbReference type="Proteomes" id="UP000310458"/>
    </source>
</evidence>
<dbReference type="RefSeq" id="WP_138253668.1">
    <property type="nucleotide sequence ID" value="NZ_VAVZ01000032.1"/>
</dbReference>
<keyword evidence="2" id="KW-1185">Reference proteome</keyword>
<accession>A0A5R9B8U6</accession>
<dbReference type="OrthoDB" id="4391631at2"/>
<comment type="caution">
    <text evidence="1">The sequence shown here is derived from an EMBL/GenBank/DDBJ whole genome shotgun (WGS) entry which is preliminary data.</text>
</comment>
<organism evidence="1 2">
    <name type="scientific">Nesterenkonia salmonea</name>
    <dbReference type="NCBI Taxonomy" id="1804987"/>
    <lineage>
        <taxon>Bacteria</taxon>
        <taxon>Bacillati</taxon>
        <taxon>Actinomycetota</taxon>
        <taxon>Actinomycetes</taxon>
        <taxon>Micrococcales</taxon>
        <taxon>Micrococcaceae</taxon>
        <taxon>Nesterenkonia</taxon>
    </lineage>
</organism>
<evidence type="ECO:0000313" key="1">
    <source>
        <dbReference type="EMBL" id="TLP94731.1"/>
    </source>
</evidence>
<gene>
    <name evidence="1" type="ORF">FEF26_11445</name>
</gene>